<dbReference type="OrthoDB" id="7836531at2"/>
<protein>
    <submittedName>
        <fullName evidence="1">Phage baseplate assembly protein gpV</fullName>
    </submittedName>
</protein>
<name>A0A7W6C3T2_9HYPH</name>
<accession>A0A7W6C3T2</accession>
<dbReference type="RefSeq" id="WP_090966160.1">
    <property type="nucleotide sequence ID" value="NZ_FOOA01000025.1"/>
</dbReference>
<comment type="caution">
    <text evidence="1">The sequence shown here is derived from an EMBL/GenBank/DDBJ whole genome shotgun (WGS) entry which is preliminary data.</text>
</comment>
<reference evidence="1 2" key="1">
    <citation type="submission" date="2020-08" db="EMBL/GenBank/DDBJ databases">
        <title>Genomic Encyclopedia of Type Strains, Phase IV (KMG-IV): sequencing the most valuable type-strain genomes for metagenomic binning, comparative biology and taxonomic classification.</title>
        <authorList>
            <person name="Goeker M."/>
        </authorList>
    </citation>
    <scope>NUCLEOTIDE SEQUENCE [LARGE SCALE GENOMIC DNA]</scope>
    <source>
        <strain evidence="1 2">DSM 25024</strain>
    </source>
</reference>
<dbReference type="InterPro" id="IPR037026">
    <property type="entry name" value="Vgr_OB-fold_dom_sf"/>
</dbReference>
<dbReference type="EMBL" id="JACIDO010000013">
    <property type="protein sequence ID" value="MBB3937932.1"/>
    <property type="molecule type" value="Genomic_DNA"/>
</dbReference>
<organism evidence="1 2">
    <name type="scientific">Aureimonas phyllosphaerae</name>
    <dbReference type="NCBI Taxonomy" id="1166078"/>
    <lineage>
        <taxon>Bacteria</taxon>
        <taxon>Pseudomonadati</taxon>
        <taxon>Pseudomonadota</taxon>
        <taxon>Alphaproteobacteria</taxon>
        <taxon>Hyphomicrobiales</taxon>
        <taxon>Aurantimonadaceae</taxon>
        <taxon>Aureimonas</taxon>
    </lineage>
</organism>
<gene>
    <name evidence="1" type="ORF">GGR05_004101</name>
</gene>
<proteinExistence type="predicted"/>
<keyword evidence="2" id="KW-1185">Reference proteome</keyword>
<sequence>MSVALKTELERMRSAMANMVRVGPVHAVDAKRGYRLKLGQDAEGQPFLSPWLPHPETGKTSVPLKVGQIVGVVSANGDLRQGAMFRGGYSEANASPNDDMAANVFEDAGVRVEIGGGELRLIIGGVTWTFSGAGEAQAGGQKTHDDLNVGSTHRHTGVVVGGALTEGPV</sequence>
<evidence type="ECO:0000313" key="2">
    <source>
        <dbReference type="Proteomes" id="UP000531216"/>
    </source>
</evidence>
<dbReference type="Proteomes" id="UP000531216">
    <property type="component" value="Unassembled WGS sequence"/>
</dbReference>
<dbReference type="AlphaFoldDB" id="A0A7W6C3T2"/>
<evidence type="ECO:0000313" key="1">
    <source>
        <dbReference type="EMBL" id="MBB3937932.1"/>
    </source>
</evidence>
<dbReference type="Gene3D" id="2.40.50.230">
    <property type="entry name" value="Gp5 N-terminal domain"/>
    <property type="match status" value="1"/>
</dbReference>